<evidence type="ECO:0000256" key="2">
    <source>
        <dbReference type="ARBA" id="ARBA00022475"/>
    </source>
</evidence>
<feature type="transmembrane region" description="Helical" evidence="7">
    <location>
        <begin position="153"/>
        <end position="171"/>
    </location>
</feature>
<keyword evidence="6 7" id="KW-0472">Membrane</keyword>
<dbReference type="PANTHER" id="PTHR14969">
    <property type="entry name" value="SPHINGOSINE-1-PHOSPHATE PHOSPHOHYDROLASE"/>
    <property type="match status" value="1"/>
</dbReference>
<evidence type="ECO:0000256" key="5">
    <source>
        <dbReference type="ARBA" id="ARBA00022989"/>
    </source>
</evidence>
<gene>
    <name evidence="9" type="primary">bcrC_2</name>
    <name evidence="9" type="ORF">MOBUDSM44075_01821</name>
</gene>
<keyword evidence="5 7" id="KW-1133">Transmembrane helix</keyword>
<feature type="transmembrane region" description="Helical" evidence="7">
    <location>
        <begin position="110"/>
        <end position="141"/>
    </location>
</feature>
<dbReference type="InterPro" id="IPR000326">
    <property type="entry name" value="PAP2/HPO"/>
</dbReference>
<keyword evidence="4 9" id="KW-0378">Hydrolase</keyword>
<evidence type="ECO:0000256" key="3">
    <source>
        <dbReference type="ARBA" id="ARBA00022692"/>
    </source>
</evidence>
<accession>A0A0J6YZV6</accession>
<dbReference type="Gene3D" id="1.20.144.10">
    <property type="entry name" value="Phosphatidic acid phosphatase type 2/haloperoxidase"/>
    <property type="match status" value="1"/>
</dbReference>
<dbReference type="InterPro" id="IPR036938">
    <property type="entry name" value="PAP2/HPO_sf"/>
</dbReference>
<dbReference type="SMART" id="SM00014">
    <property type="entry name" value="acidPPc"/>
    <property type="match status" value="1"/>
</dbReference>
<comment type="subcellular location">
    <subcellularLocation>
        <location evidence="1">Cell membrane</location>
        <topology evidence="1">Multi-pass membrane protein</topology>
    </subcellularLocation>
</comment>
<evidence type="ECO:0000256" key="1">
    <source>
        <dbReference type="ARBA" id="ARBA00004651"/>
    </source>
</evidence>
<dbReference type="GO" id="GO:0050380">
    <property type="term" value="F:undecaprenyl-diphosphatase activity"/>
    <property type="evidence" value="ECO:0007669"/>
    <property type="project" value="UniProtKB-EC"/>
</dbReference>
<feature type="transmembrane region" description="Helical" evidence="7">
    <location>
        <begin position="55"/>
        <end position="73"/>
    </location>
</feature>
<name>A0A0J6YZV6_9MYCO</name>
<dbReference type="PATRIC" id="fig|1807.14.peg.1828"/>
<evidence type="ECO:0000256" key="6">
    <source>
        <dbReference type="ARBA" id="ARBA00023136"/>
    </source>
</evidence>
<dbReference type="AlphaFoldDB" id="A0A0J6YZV6"/>
<dbReference type="EMBL" id="JYNU01000009">
    <property type="protein sequence ID" value="KMO77911.1"/>
    <property type="molecule type" value="Genomic_DNA"/>
</dbReference>
<dbReference type="SUPFAM" id="SSF48317">
    <property type="entry name" value="Acid phosphatase/Vanadium-dependent haloperoxidase"/>
    <property type="match status" value="1"/>
</dbReference>
<dbReference type="Proteomes" id="UP000036313">
    <property type="component" value="Unassembled WGS sequence"/>
</dbReference>
<dbReference type="PANTHER" id="PTHR14969:SF62">
    <property type="entry name" value="DECAPRENYLPHOSPHORYL-5-PHOSPHORIBOSE PHOSPHATASE RV3807C-RELATED"/>
    <property type="match status" value="1"/>
</dbReference>
<proteinExistence type="predicted"/>
<keyword evidence="2" id="KW-1003">Cell membrane</keyword>
<organism evidence="9 10">
    <name type="scientific">Mycolicibacterium obuense</name>
    <dbReference type="NCBI Taxonomy" id="1807"/>
    <lineage>
        <taxon>Bacteria</taxon>
        <taxon>Bacillati</taxon>
        <taxon>Actinomycetota</taxon>
        <taxon>Actinomycetes</taxon>
        <taxon>Mycobacteriales</taxon>
        <taxon>Mycobacteriaceae</taxon>
        <taxon>Mycolicibacterium</taxon>
    </lineage>
</organism>
<reference evidence="9 10" key="1">
    <citation type="journal article" date="2015" name="Genome Biol. Evol.">
        <title>Characterization of Three Mycobacterium spp. with Potential Use in Bioremediation by Genome Sequencing and Comparative Genomics.</title>
        <authorList>
            <person name="Das S."/>
            <person name="Pettersson B.M."/>
            <person name="Behra P.R."/>
            <person name="Ramesh M."/>
            <person name="Dasgupta S."/>
            <person name="Bhattacharya A."/>
            <person name="Kirsebom L.A."/>
        </authorList>
    </citation>
    <scope>NUCLEOTIDE SEQUENCE [LARGE SCALE GENOMIC DNA]</scope>
    <source>
        <strain evidence="9 10">DSM 44075</strain>
    </source>
</reference>
<feature type="transmembrane region" description="Helical" evidence="7">
    <location>
        <begin position="20"/>
        <end position="43"/>
    </location>
</feature>
<evidence type="ECO:0000313" key="10">
    <source>
        <dbReference type="Proteomes" id="UP000036313"/>
    </source>
</evidence>
<comment type="caution">
    <text evidence="9">The sequence shown here is derived from an EMBL/GenBank/DDBJ whole genome shotgun (WGS) entry which is preliminary data.</text>
</comment>
<protein>
    <submittedName>
        <fullName evidence="9">Undecaprenyl-diphosphatase BcrC</fullName>
        <ecNumber evidence="9">3.6.1.27</ecNumber>
    </submittedName>
</protein>
<dbReference type="Pfam" id="PF01569">
    <property type="entry name" value="PAP2"/>
    <property type="match status" value="1"/>
</dbReference>
<keyword evidence="3 7" id="KW-0812">Transmembrane</keyword>
<feature type="domain" description="Phosphatidic acid phosphatase type 2/haloperoxidase" evidence="8">
    <location>
        <begin position="63"/>
        <end position="168"/>
    </location>
</feature>
<dbReference type="EC" id="3.6.1.27" evidence="9"/>
<evidence type="ECO:0000313" key="9">
    <source>
        <dbReference type="EMBL" id="KMO77911.1"/>
    </source>
</evidence>
<sequence>MNTLDRQVFLHINNFARSTGWLQPVVSAWATYGIAVFAVLMLLGWWRARRRTDPAVMAAAVWAPLATVLAVTMNQPIAALVAEPRPYTSLANILVLAHRSTDPSFPSDHAVAAGAATAALFGVDLLLGYLAAVAAVLMAFARVYIAAHYPVDVLAGLGLGIAVALVGWLVVRRPLTTAVERVGDSRLRTLTTAHTDAAAKRR</sequence>
<evidence type="ECO:0000259" key="8">
    <source>
        <dbReference type="SMART" id="SM00014"/>
    </source>
</evidence>
<evidence type="ECO:0000256" key="4">
    <source>
        <dbReference type="ARBA" id="ARBA00022801"/>
    </source>
</evidence>
<dbReference type="RefSeq" id="WP_048422845.1">
    <property type="nucleotide sequence ID" value="NZ_JYNU01000009.1"/>
</dbReference>
<evidence type="ECO:0000256" key="7">
    <source>
        <dbReference type="SAM" id="Phobius"/>
    </source>
</evidence>
<dbReference type="GO" id="GO:0005886">
    <property type="term" value="C:plasma membrane"/>
    <property type="evidence" value="ECO:0007669"/>
    <property type="project" value="UniProtKB-SubCell"/>
</dbReference>